<dbReference type="OrthoDB" id="2597738at2"/>
<keyword evidence="9" id="KW-0762">Sugar transport</keyword>
<comment type="caution">
    <text evidence="9">The sequence shown here is derived from an EMBL/GenBank/DDBJ whole genome shotgun (WGS) entry which is preliminary data.</text>
</comment>
<feature type="transmembrane region" description="Helical" evidence="7">
    <location>
        <begin position="71"/>
        <end position="92"/>
    </location>
</feature>
<evidence type="ECO:0000256" key="5">
    <source>
        <dbReference type="ARBA" id="ARBA00022989"/>
    </source>
</evidence>
<protein>
    <submittedName>
        <fullName evidence="9">Multiple sugar transport system permease protein/raffinose/stachyose/melibiose transport system permease protein</fullName>
    </submittedName>
</protein>
<dbReference type="Pfam" id="PF00528">
    <property type="entry name" value="BPD_transp_1"/>
    <property type="match status" value="1"/>
</dbReference>
<dbReference type="GO" id="GO:0005886">
    <property type="term" value="C:plasma membrane"/>
    <property type="evidence" value="ECO:0007669"/>
    <property type="project" value="UniProtKB-SubCell"/>
</dbReference>
<keyword evidence="6 7" id="KW-0472">Membrane</keyword>
<proteinExistence type="inferred from homology"/>
<dbReference type="Proteomes" id="UP000256977">
    <property type="component" value="Unassembled WGS sequence"/>
</dbReference>
<accession>A0A3D9HYF9</accession>
<dbReference type="InterPro" id="IPR000515">
    <property type="entry name" value="MetI-like"/>
</dbReference>
<keyword evidence="2 7" id="KW-0813">Transport</keyword>
<feature type="transmembrane region" description="Helical" evidence="7">
    <location>
        <begin position="179"/>
        <end position="201"/>
    </location>
</feature>
<dbReference type="GO" id="GO:0055085">
    <property type="term" value="P:transmembrane transport"/>
    <property type="evidence" value="ECO:0007669"/>
    <property type="project" value="InterPro"/>
</dbReference>
<evidence type="ECO:0000256" key="2">
    <source>
        <dbReference type="ARBA" id="ARBA00022448"/>
    </source>
</evidence>
<dbReference type="PANTHER" id="PTHR43744">
    <property type="entry name" value="ABC TRANSPORTER PERMEASE PROTEIN MG189-RELATED-RELATED"/>
    <property type="match status" value="1"/>
</dbReference>
<evidence type="ECO:0000256" key="1">
    <source>
        <dbReference type="ARBA" id="ARBA00004651"/>
    </source>
</evidence>
<dbReference type="PROSITE" id="PS50928">
    <property type="entry name" value="ABC_TM1"/>
    <property type="match status" value="1"/>
</dbReference>
<comment type="similarity">
    <text evidence="7">Belongs to the binding-protein-dependent transport system permease family.</text>
</comment>
<keyword evidence="3" id="KW-1003">Cell membrane</keyword>
<dbReference type="EMBL" id="QRDZ01000048">
    <property type="protein sequence ID" value="RED54548.1"/>
    <property type="molecule type" value="Genomic_DNA"/>
</dbReference>
<organism evidence="9 10">
    <name type="scientific">Cohnella phaseoli</name>
    <dbReference type="NCBI Taxonomy" id="456490"/>
    <lineage>
        <taxon>Bacteria</taxon>
        <taxon>Bacillati</taxon>
        <taxon>Bacillota</taxon>
        <taxon>Bacilli</taxon>
        <taxon>Bacillales</taxon>
        <taxon>Paenibacillaceae</taxon>
        <taxon>Cohnella</taxon>
    </lineage>
</organism>
<evidence type="ECO:0000313" key="10">
    <source>
        <dbReference type="Proteomes" id="UP000256977"/>
    </source>
</evidence>
<sequence length="273" mass="30722">MDRQRFARIIVIVFLFALLFFTLFPMYFMLVTAFKTNYQLSINYFGLPLNPHVEFISDAASKIGLYLKNSIIVSGATVLGVLAVSSLSAYVFARFDFPLKSALFLVLLSFLMIPGILTLIPQFVLVTNLKLINSPWAAILPYIASGQLVVIFVFRTFFEEIPRELTESIRMDGGSEPIVFFRLVLPLAFPIFLSMGLVNILSTWNDFIWPLLVLSDQSKLTVTVGLYRFMDPQQIIYGSMFSGMTLASIPLMVLFAFTMKYFVQGMTSGAVKA</sequence>
<evidence type="ECO:0000256" key="4">
    <source>
        <dbReference type="ARBA" id="ARBA00022692"/>
    </source>
</evidence>
<keyword evidence="5 7" id="KW-1133">Transmembrane helix</keyword>
<evidence type="ECO:0000313" key="9">
    <source>
        <dbReference type="EMBL" id="RED54548.1"/>
    </source>
</evidence>
<feature type="transmembrane region" description="Helical" evidence="7">
    <location>
        <begin position="136"/>
        <end position="158"/>
    </location>
</feature>
<dbReference type="RefSeq" id="WP_116065449.1">
    <property type="nucleotide sequence ID" value="NZ_QRDZ01000048.1"/>
</dbReference>
<feature type="domain" description="ABC transmembrane type-1" evidence="8">
    <location>
        <begin position="67"/>
        <end position="258"/>
    </location>
</feature>
<dbReference type="Gene3D" id="1.10.3720.10">
    <property type="entry name" value="MetI-like"/>
    <property type="match status" value="1"/>
</dbReference>
<feature type="transmembrane region" description="Helical" evidence="7">
    <location>
        <begin position="104"/>
        <end position="124"/>
    </location>
</feature>
<dbReference type="CDD" id="cd06261">
    <property type="entry name" value="TM_PBP2"/>
    <property type="match status" value="1"/>
</dbReference>
<dbReference type="AlphaFoldDB" id="A0A3D9HYF9"/>
<feature type="transmembrane region" description="Helical" evidence="7">
    <location>
        <begin position="235"/>
        <end position="257"/>
    </location>
</feature>
<evidence type="ECO:0000256" key="6">
    <source>
        <dbReference type="ARBA" id="ARBA00023136"/>
    </source>
</evidence>
<evidence type="ECO:0000256" key="7">
    <source>
        <dbReference type="RuleBase" id="RU363032"/>
    </source>
</evidence>
<dbReference type="SUPFAM" id="SSF161098">
    <property type="entry name" value="MetI-like"/>
    <property type="match status" value="1"/>
</dbReference>
<name>A0A3D9HYF9_9BACL</name>
<gene>
    <name evidence="9" type="ORF">DFP98_14819</name>
</gene>
<evidence type="ECO:0000259" key="8">
    <source>
        <dbReference type="PROSITE" id="PS50928"/>
    </source>
</evidence>
<dbReference type="PANTHER" id="PTHR43744:SF12">
    <property type="entry name" value="ABC TRANSPORTER PERMEASE PROTEIN MG189-RELATED"/>
    <property type="match status" value="1"/>
</dbReference>
<dbReference type="InterPro" id="IPR035906">
    <property type="entry name" value="MetI-like_sf"/>
</dbReference>
<feature type="transmembrane region" description="Helical" evidence="7">
    <location>
        <begin position="7"/>
        <end position="30"/>
    </location>
</feature>
<reference evidence="9 10" key="1">
    <citation type="submission" date="2018-07" db="EMBL/GenBank/DDBJ databases">
        <title>Genomic Encyclopedia of Type Strains, Phase III (KMG-III): the genomes of soil and plant-associated and newly described type strains.</title>
        <authorList>
            <person name="Whitman W."/>
        </authorList>
    </citation>
    <scope>NUCLEOTIDE SEQUENCE [LARGE SCALE GENOMIC DNA]</scope>
    <source>
        <strain evidence="9 10">CECT 7287</strain>
    </source>
</reference>
<keyword evidence="10" id="KW-1185">Reference proteome</keyword>
<comment type="subcellular location">
    <subcellularLocation>
        <location evidence="1 7">Cell membrane</location>
        <topology evidence="1 7">Multi-pass membrane protein</topology>
    </subcellularLocation>
</comment>
<keyword evidence="4 7" id="KW-0812">Transmembrane</keyword>
<evidence type="ECO:0000256" key="3">
    <source>
        <dbReference type="ARBA" id="ARBA00022475"/>
    </source>
</evidence>